<organism evidence="1 2">
    <name type="scientific">Alishewanella tabrizica</name>
    <dbReference type="NCBI Taxonomy" id="671278"/>
    <lineage>
        <taxon>Bacteria</taxon>
        <taxon>Pseudomonadati</taxon>
        <taxon>Pseudomonadota</taxon>
        <taxon>Gammaproteobacteria</taxon>
        <taxon>Alteromonadales</taxon>
        <taxon>Alteromonadaceae</taxon>
        <taxon>Alishewanella</taxon>
    </lineage>
</organism>
<evidence type="ECO:0000313" key="2">
    <source>
        <dbReference type="Proteomes" id="UP000634667"/>
    </source>
</evidence>
<dbReference type="EMBL" id="BMYR01000004">
    <property type="protein sequence ID" value="GGW57081.1"/>
    <property type="molecule type" value="Genomic_DNA"/>
</dbReference>
<dbReference type="Proteomes" id="UP000634667">
    <property type="component" value="Unassembled WGS sequence"/>
</dbReference>
<keyword evidence="2" id="KW-1185">Reference proteome</keyword>
<accession>A0ABQ2WJK9</accession>
<evidence type="ECO:0000313" key="1">
    <source>
        <dbReference type="EMBL" id="GGW57081.1"/>
    </source>
</evidence>
<gene>
    <name evidence="1" type="ORF">GCM10008111_11420</name>
</gene>
<proteinExistence type="predicted"/>
<name>A0ABQ2WJK9_9ALTE</name>
<sequence length="180" mass="20566">MTDRLSKLLQSYASHISIPWSQVISAEERAIFVVYHKEDELKLRARLPEFEEVTRQAGHPWINLELTNAFPEWMAKQDYSEAYFEDPEFLEGSYGYFAEELVSKLTEQYRKLQTGDSVVALVGCGTLFGFASVSTLVRELATHIQGRLVVFFPGEHYDNTYRLLDAKDGWGYQAVAISAI</sequence>
<comment type="caution">
    <text evidence="1">The sequence shown here is derived from an EMBL/GenBank/DDBJ whole genome shotgun (WGS) entry which is preliminary data.</text>
</comment>
<dbReference type="RefSeq" id="WP_189481404.1">
    <property type="nucleotide sequence ID" value="NZ_BMYR01000004.1"/>
</dbReference>
<evidence type="ECO:0008006" key="3">
    <source>
        <dbReference type="Google" id="ProtNLM"/>
    </source>
</evidence>
<protein>
    <recommendedName>
        <fullName evidence="3">DUF1788 domain-containing protein</fullName>
    </recommendedName>
</protein>
<reference evidence="2" key="1">
    <citation type="journal article" date="2019" name="Int. J. Syst. Evol. Microbiol.">
        <title>The Global Catalogue of Microorganisms (GCM) 10K type strain sequencing project: providing services to taxonomists for standard genome sequencing and annotation.</title>
        <authorList>
            <consortium name="The Broad Institute Genomics Platform"/>
            <consortium name="The Broad Institute Genome Sequencing Center for Infectious Disease"/>
            <person name="Wu L."/>
            <person name="Ma J."/>
        </authorList>
    </citation>
    <scope>NUCLEOTIDE SEQUENCE [LARGE SCALE GENOMIC DNA]</scope>
    <source>
        <strain evidence="2">KCTC 23723</strain>
    </source>
</reference>